<dbReference type="AlphaFoldDB" id="A0A4R8S0I1"/>
<dbReference type="RefSeq" id="WP_134072575.1">
    <property type="nucleotide sequence ID" value="NZ_PECH01000008.1"/>
</dbReference>
<reference evidence="3 4" key="1">
    <citation type="journal article" date="2019" name="Sci. Rep.">
        <title>Extended insight into the Mycobacterium chelonae-abscessus complex through whole genome sequencing of Mycobacterium salmoniphilum outbreak and Mycobacterium salmoniphilum-like strains.</title>
        <authorList>
            <person name="Behra P.R.K."/>
            <person name="Das S."/>
            <person name="Pettersson B.M.F."/>
            <person name="Shirreff L."/>
            <person name="DuCote T."/>
            <person name="Jacobsson K.G."/>
            <person name="Ennis D.G."/>
            <person name="Kirsebom L.A."/>
        </authorList>
    </citation>
    <scope>NUCLEOTIDE SEQUENCE [LARGE SCALE GENOMIC DNA]</scope>
    <source>
        <strain evidence="3 4">DE 4585</strain>
    </source>
</reference>
<dbReference type="EMBL" id="PECH01000008">
    <property type="protein sequence ID" value="TDZ80059.1"/>
    <property type="molecule type" value="Genomic_DNA"/>
</dbReference>
<evidence type="ECO:0000313" key="3">
    <source>
        <dbReference type="EMBL" id="TDZ80059.1"/>
    </source>
</evidence>
<evidence type="ECO:0008006" key="5">
    <source>
        <dbReference type="Google" id="ProtNLM"/>
    </source>
</evidence>
<keyword evidence="2" id="KW-1133">Transmembrane helix</keyword>
<keyword evidence="1" id="KW-0732">Signal</keyword>
<dbReference type="InterPro" id="IPR029050">
    <property type="entry name" value="Immunoprotect_excell_Ig-like"/>
</dbReference>
<dbReference type="Proteomes" id="UP000295117">
    <property type="component" value="Unassembled WGS sequence"/>
</dbReference>
<evidence type="ECO:0000256" key="2">
    <source>
        <dbReference type="SAM" id="Phobius"/>
    </source>
</evidence>
<keyword evidence="2" id="KW-0472">Membrane</keyword>
<dbReference type="Gene3D" id="2.60.40.1240">
    <property type="match status" value="1"/>
</dbReference>
<accession>A0A4R8S0I1</accession>
<evidence type="ECO:0000313" key="4">
    <source>
        <dbReference type="Proteomes" id="UP000295117"/>
    </source>
</evidence>
<organism evidence="3 4">
    <name type="scientific">Mycobacteroides salmoniphilum</name>
    <dbReference type="NCBI Taxonomy" id="404941"/>
    <lineage>
        <taxon>Bacteria</taxon>
        <taxon>Bacillati</taxon>
        <taxon>Actinomycetota</taxon>
        <taxon>Actinomycetes</taxon>
        <taxon>Mycobacteriales</taxon>
        <taxon>Mycobacteriaceae</taxon>
        <taxon>Mycobacteroides</taxon>
    </lineage>
</organism>
<name>A0A4R8S0I1_9MYCO</name>
<sequence>MTRPLRNLSLSQIKPAGLRVGVTVILVAAIMALSVAVYNRLPYSWNVLAPFDVHGSIGHEVAGRQVRATVRDVKVGPVIKHTAVIPARRNIPAQGQWVVVSLTVTAINDTTPVDADLQLRGSTYTSEQRIDPSTLHGVSLQPGIPVSGVFVFEVPSAAVDGAPVAQLRIRTQMVTILDNDLVIDLPLGPDRAPRMSVVALPVTVTGEPR</sequence>
<feature type="transmembrane region" description="Helical" evidence="2">
    <location>
        <begin position="20"/>
        <end position="38"/>
    </location>
</feature>
<proteinExistence type="predicted"/>
<keyword evidence="2" id="KW-0812">Transmembrane</keyword>
<comment type="caution">
    <text evidence="3">The sequence shown here is derived from an EMBL/GenBank/DDBJ whole genome shotgun (WGS) entry which is preliminary data.</text>
</comment>
<gene>
    <name evidence="3" type="ORF">DE4585_03809</name>
</gene>
<protein>
    <recommendedName>
        <fullName evidence="5">DUF4352 domain-containing protein</fullName>
    </recommendedName>
</protein>
<evidence type="ECO:0000256" key="1">
    <source>
        <dbReference type="ARBA" id="ARBA00022729"/>
    </source>
</evidence>